<comment type="caution">
    <text evidence="5">The sequence shown here is derived from an EMBL/GenBank/DDBJ whole genome shotgun (WGS) entry which is preliminary data.</text>
</comment>
<dbReference type="EC" id="1.3.1.28" evidence="3"/>
<evidence type="ECO:0000259" key="4">
    <source>
        <dbReference type="SMART" id="SM00822"/>
    </source>
</evidence>
<evidence type="ECO:0000256" key="2">
    <source>
        <dbReference type="ARBA" id="ARBA00023002"/>
    </source>
</evidence>
<dbReference type="GO" id="GO:0050664">
    <property type="term" value="F:oxidoreductase activity, acting on NAD(P)H, oxygen as acceptor"/>
    <property type="evidence" value="ECO:0007669"/>
    <property type="project" value="TreeGrafter"/>
</dbReference>
<proteinExistence type="inferred from homology"/>
<protein>
    <recommendedName>
        <fullName evidence="3">2,3-dihydro-2,3-dihydroxybenzoate dehydrogenase</fullName>
        <ecNumber evidence="3">1.3.1.28</ecNumber>
    </recommendedName>
</protein>
<evidence type="ECO:0000256" key="3">
    <source>
        <dbReference type="NCBIfam" id="TIGR04316"/>
    </source>
</evidence>
<dbReference type="InterPro" id="IPR036291">
    <property type="entry name" value="NAD(P)-bd_dom_sf"/>
</dbReference>
<dbReference type="SMART" id="SM00822">
    <property type="entry name" value="PKS_KR"/>
    <property type="match status" value="1"/>
</dbReference>
<reference evidence="5 6" key="1">
    <citation type="journal article" date="2017" name="Poromechanics V (2013)">
        <title>Genomic Characterization of the Arsenic-Tolerant Actinobacterium, &lt;i&gt;Rhodococcus erythropolis&lt;/i&gt; S43.</title>
        <authorList>
            <person name="Retamal-Morales G."/>
            <person name="Mehnert M."/>
            <person name="Schwabe R."/>
            <person name="Tischler D."/>
            <person name="Schloemann M."/>
            <person name="Levican G.J."/>
        </authorList>
    </citation>
    <scope>NUCLEOTIDE SEQUENCE [LARGE SCALE GENOMIC DNA]</scope>
    <source>
        <strain evidence="5 6">S43</strain>
    </source>
</reference>
<dbReference type="Gene3D" id="3.40.50.720">
    <property type="entry name" value="NAD(P)-binding Rossmann-like Domain"/>
    <property type="match status" value="1"/>
</dbReference>
<evidence type="ECO:0000313" key="5">
    <source>
        <dbReference type="EMBL" id="KAB2586152.1"/>
    </source>
</evidence>
<dbReference type="NCBIfam" id="TIGR04316">
    <property type="entry name" value="dhbA_paeA"/>
    <property type="match status" value="1"/>
</dbReference>
<dbReference type="PANTHER" id="PTHR43008">
    <property type="entry name" value="BENZIL REDUCTASE"/>
    <property type="match status" value="1"/>
</dbReference>
<evidence type="ECO:0000256" key="1">
    <source>
        <dbReference type="ARBA" id="ARBA00006484"/>
    </source>
</evidence>
<dbReference type="InterPro" id="IPR020904">
    <property type="entry name" value="Sc_DH/Rdtase_CS"/>
</dbReference>
<comment type="similarity">
    <text evidence="1">Belongs to the short-chain dehydrogenases/reductases (SDR) family.</text>
</comment>
<dbReference type="GO" id="GO:0008667">
    <property type="term" value="F:2,3-dihydro-2,3-dihydroxybenzoate dehydrogenase activity"/>
    <property type="evidence" value="ECO:0007669"/>
    <property type="project" value="UniProtKB-UniRule"/>
</dbReference>
<dbReference type="FunFam" id="3.40.50.720:FF:000084">
    <property type="entry name" value="Short-chain dehydrogenase reductase"/>
    <property type="match status" value="1"/>
</dbReference>
<sequence length="266" mass="27568">MPAVSDRRIAVVTGAAAGIGAAVARTLARDGYSLALLDRDDVELKRVTAELAETIVEGADIESHIVDVTDRQAVDAAVASTMDTFGRIDALAHVAGILDTGSVLDSDPDQWRKIFGVNVFGLLNVLQSVGLEMRRRRAGSIVVVSSNAAGVPRIGMGAYGSSKAAATMLVRTAGLELAVDGIRVNVVAPGSTDTAMQRSLWSDPSDDSGADAVIEGDLAGYRLGIPLGKLATADDIADSVHFLLSDRAAHITMQALYVDGGATLKA</sequence>
<dbReference type="Pfam" id="PF00106">
    <property type="entry name" value="adh_short"/>
    <property type="match status" value="1"/>
</dbReference>
<dbReference type="PROSITE" id="PS00061">
    <property type="entry name" value="ADH_SHORT"/>
    <property type="match status" value="1"/>
</dbReference>
<dbReference type="EMBL" id="MRBO01000241">
    <property type="protein sequence ID" value="KAB2586152.1"/>
    <property type="molecule type" value="Genomic_DNA"/>
</dbReference>
<dbReference type="SUPFAM" id="SSF51735">
    <property type="entry name" value="NAD(P)-binding Rossmann-fold domains"/>
    <property type="match status" value="1"/>
</dbReference>
<name>A0A0C3AAN6_RHOER</name>
<dbReference type="PANTHER" id="PTHR43008:SF4">
    <property type="entry name" value="CHAIN DEHYDROGENASE, PUTATIVE (AFU_ORTHOLOGUE AFUA_4G08710)-RELATED"/>
    <property type="match status" value="1"/>
</dbReference>
<dbReference type="AlphaFoldDB" id="A0A0C3AAN6"/>
<feature type="domain" description="Ketoreductase" evidence="4">
    <location>
        <begin position="8"/>
        <end position="204"/>
    </location>
</feature>
<dbReference type="InterPro" id="IPR057326">
    <property type="entry name" value="KR_dom"/>
</dbReference>
<dbReference type="PRINTS" id="PR01397">
    <property type="entry name" value="DHBDHDRGNASE"/>
</dbReference>
<dbReference type="InterPro" id="IPR002347">
    <property type="entry name" value="SDR_fam"/>
</dbReference>
<evidence type="ECO:0000313" key="6">
    <source>
        <dbReference type="Proteomes" id="UP000325576"/>
    </source>
</evidence>
<dbReference type="GO" id="GO:0019290">
    <property type="term" value="P:siderophore biosynthetic process"/>
    <property type="evidence" value="ECO:0007669"/>
    <property type="project" value="InterPro"/>
</dbReference>
<gene>
    <name evidence="5" type="ORF">BS297_06735</name>
</gene>
<dbReference type="InterPro" id="IPR003560">
    <property type="entry name" value="DHB_DH"/>
</dbReference>
<organism evidence="5 6">
    <name type="scientific">Rhodococcus erythropolis</name>
    <name type="common">Arthrobacter picolinophilus</name>
    <dbReference type="NCBI Taxonomy" id="1833"/>
    <lineage>
        <taxon>Bacteria</taxon>
        <taxon>Bacillati</taxon>
        <taxon>Actinomycetota</taxon>
        <taxon>Actinomycetes</taxon>
        <taxon>Mycobacteriales</taxon>
        <taxon>Nocardiaceae</taxon>
        <taxon>Rhodococcus</taxon>
        <taxon>Rhodococcus erythropolis group</taxon>
    </lineage>
</organism>
<keyword evidence="2" id="KW-0560">Oxidoreductase</keyword>
<accession>A0A0C3AAN6</accession>
<dbReference type="Proteomes" id="UP000325576">
    <property type="component" value="Unassembled WGS sequence"/>
</dbReference>